<dbReference type="SUPFAM" id="SSF88723">
    <property type="entry name" value="PIN domain-like"/>
    <property type="match status" value="1"/>
</dbReference>
<dbReference type="GO" id="GO:0004540">
    <property type="term" value="F:RNA nuclease activity"/>
    <property type="evidence" value="ECO:0007669"/>
    <property type="project" value="UniProtKB-ARBA"/>
</dbReference>
<evidence type="ECO:0000256" key="1">
    <source>
        <dbReference type="ARBA" id="ARBA00004123"/>
    </source>
</evidence>
<evidence type="ECO:0000259" key="6">
    <source>
        <dbReference type="SMART" id="SM00670"/>
    </source>
</evidence>
<proteinExistence type="inferred from homology"/>
<dbReference type="InterPro" id="IPR049014">
    <property type="entry name" value="SWT1_C"/>
</dbReference>
<dbReference type="InterPro" id="IPR002716">
    <property type="entry name" value="PIN_dom"/>
</dbReference>
<evidence type="ECO:0000313" key="7">
    <source>
        <dbReference type="EMBL" id="QLQ82173.1"/>
    </source>
</evidence>
<dbReference type="Gene3D" id="3.40.50.1010">
    <property type="entry name" value="5'-nuclease"/>
    <property type="match status" value="1"/>
</dbReference>
<keyword evidence="3" id="KW-0539">Nucleus</keyword>
<evidence type="ECO:0000256" key="4">
    <source>
        <dbReference type="ARBA" id="ARBA00060839"/>
    </source>
</evidence>
<reference evidence="7 8" key="1">
    <citation type="submission" date="2020-06" db="EMBL/GenBank/DDBJ databases">
        <title>The yeast mating-type switching endonuclease HO is a domesticated member of an unorthodox homing genetic element family.</title>
        <authorList>
            <person name="Coughlan A.Y."/>
            <person name="Lombardi L."/>
            <person name="Braun-Galleani S."/>
            <person name="Martos A.R."/>
            <person name="Galeote V."/>
            <person name="Bigey F."/>
            <person name="Dequin S."/>
            <person name="Byrne K.P."/>
            <person name="Wolfe K.H."/>
        </authorList>
    </citation>
    <scope>NUCLEOTIDE SEQUENCE [LARGE SCALE GENOMIC DNA]</scope>
    <source>
        <strain evidence="7 8">CBS2947</strain>
    </source>
</reference>
<keyword evidence="8" id="KW-1185">Reference proteome</keyword>
<dbReference type="PANTHER" id="PTHR16161">
    <property type="entry name" value="TRANSCRIPTIONAL PROTEIN SWT1"/>
    <property type="match status" value="1"/>
</dbReference>
<protein>
    <recommendedName>
        <fullName evidence="5">Transcriptional protein SWT1</fullName>
    </recommendedName>
</protein>
<dbReference type="InterPro" id="IPR052626">
    <property type="entry name" value="SWT1_Regulator"/>
</dbReference>
<accession>A0A7H9HXV4</accession>
<organism evidence="7 8">
    <name type="scientific">Torulaspora globosa</name>
    <dbReference type="NCBI Taxonomy" id="48254"/>
    <lineage>
        <taxon>Eukaryota</taxon>
        <taxon>Fungi</taxon>
        <taxon>Dikarya</taxon>
        <taxon>Ascomycota</taxon>
        <taxon>Saccharomycotina</taxon>
        <taxon>Saccharomycetes</taxon>
        <taxon>Saccharomycetales</taxon>
        <taxon>Saccharomycetaceae</taxon>
        <taxon>Torulaspora</taxon>
    </lineage>
</organism>
<dbReference type="Pfam" id="PF21693">
    <property type="entry name" value="SWT1_3rd"/>
    <property type="match status" value="1"/>
</dbReference>
<keyword evidence="2" id="KW-0804">Transcription</keyword>
<dbReference type="Proteomes" id="UP000510647">
    <property type="component" value="Chromosome 7"/>
</dbReference>
<dbReference type="AlphaFoldDB" id="A0A7H9HXV4"/>
<feature type="domain" description="PIN" evidence="6">
    <location>
        <begin position="119"/>
        <end position="245"/>
    </location>
</feature>
<comment type="similarity">
    <text evidence="4">Belongs to the SWT1 family.</text>
</comment>
<dbReference type="EMBL" id="CP059273">
    <property type="protein sequence ID" value="QLQ82173.1"/>
    <property type="molecule type" value="Genomic_DNA"/>
</dbReference>
<dbReference type="InterPro" id="IPR029060">
    <property type="entry name" value="PIN-like_dom_sf"/>
</dbReference>
<evidence type="ECO:0000256" key="3">
    <source>
        <dbReference type="ARBA" id="ARBA00023242"/>
    </source>
</evidence>
<dbReference type="OrthoDB" id="2017974at2759"/>
<dbReference type="GO" id="GO:0005634">
    <property type="term" value="C:nucleus"/>
    <property type="evidence" value="ECO:0007669"/>
    <property type="project" value="UniProtKB-SubCell"/>
</dbReference>
<dbReference type="Pfam" id="PF13638">
    <property type="entry name" value="PIN_4"/>
    <property type="match status" value="1"/>
</dbReference>
<dbReference type="SMART" id="SM00670">
    <property type="entry name" value="PINc"/>
    <property type="match status" value="1"/>
</dbReference>
<evidence type="ECO:0000313" key="8">
    <source>
        <dbReference type="Proteomes" id="UP000510647"/>
    </source>
</evidence>
<dbReference type="CDD" id="cd18727">
    <property type="entry name" value="PIN_Swt1-like"/>
    <property type="match status" value="1"/>
</dbReference>
<comment type="subcellular location">
    <subcellularLocation>
        <location evidence="1">Nucleus</location>
    </subcellularLocation>
</comment>
<name>A0A7H9HXV4_9SACH</name>
<evidence type="ECO:0000256" key="5">
    <source>
        <dbReference type="ARBA" id="ARBA00074620"/>
    </source>
</evidence>
<dbReference type="FunFam" id="3.40.50.1010:FF:000045">
    <property type="entry name" value="Transcriptional protein swt1"/>
    <property type="match status" value="1"/>
</dbReference>
<evidence type="ECO:0000256" key="2">
    <source>
        <dbReference type="ARBA" id="ARBA00023163"/>
    </source>
</evidence>
<sequence length="430" mass="48650">MGLPSIYANDEDKVSVKDRAKGRIIPKISESIKEITNRPDNGKYKVSDIENLVASRSNESGTGDGDFPMLEMDDEDEIQLVSDILSQRRCSVSEDAHSSITREALDFKIPAMMPTKVKSVFVVDTNFLISHLSTLEALRELASSFHHQIVIPNAAIRELDGLKNSSKVLQVDDNTEAIGFLARLANDWIYRHFANMDSGVMGQKLRQTINPNCIKDDAILDCCLFFKEKLNCFVILLSNDKNLCMKALAEGLLTVSFRNGMTAEVIASITHNENLTLYGPYPGLDEPMIGAEEHREINSTDIAAKIYEEITAAVIETVCHVLAHEYGEDLDLIGFQRTTLHDLKSVTKCIDRFWVSVFAEYFRGFKIKKNDWKNISDALTTRPTDISCLKSLVNFWEEILNILYLKRSQTDVDNMHNMIQQWTALIDEYH</sequence>
<dbReference type="PANTHER" id="PTHR16161:SF0">
    <property type="entry name" value="TRANSCRIPTIONAL PROTEIN SWT1"/>
    <property type="match status" value="1"/>
</dbReference>
<gene>
    <name evidence="7" type="ORF">HG537_0G04280</name>
</gene>